<feature type="compositionally biased region" description="Basic and acidic residues" evidence="1">
    <location>
        <begin position="32"/>
        <end position="47"/>
    </location>
</feature>
<dbReference type="Proteomes" id="UP000024404">
    <property type="component" value="Unassembled WGS sequence"/>
</dbReference>
<dbReference type="AlphaFoldDB" id="A0A8R1XW28"/>
<keyword evidence="3" id="KW-1185">Reference proteome</keyword>
<dbReference type="EMBL" id="CMVM020000146">
    <property type="status" value="NOT_ANNOTATED_CDS"/>
    <property type="molecule type" value="Genomic_DNA"/>
</dbReference>
<organism evidence="2 3">
    <name type="scientific">Onchocerca volvulus</name>
    <dbReference type="NCBI Taxonomy" id="6282"/>
    <lineage>
        <taxon>Eukaryota</taxon>
        <taxon>Metazoa</taxon>
        <taxon>Ecdysozoa</taxon>
        <taxon>Nematoda</taxon>
        <taxon>Chromadorea</taxon>
        <taxon>Rhabditida</taxon>
        <taxon>Spirurina</taxon>
        <taxon>Spiruromorpha</taxon>
        <taxon>Filarioidea</taxon>
        <taxon>Onchocercidae</taxon>
        <taxon>Onchocerca</taxon>
    </lineage>
</organism>
<sequence>MQVKKQKTVKKMDKEEGYFLRSKVQVSELSEGTEKERRAETEVDDRLQQQQQQQQQQQRHDMLTKMLE</sequence>
<feature type="compositionally biased region" description="Low complexity" evidence="1">
    <location>
        <begin position="48"/>
        <end position="57"/>
    </location>
</feature>
<reference evidence="3" key="1">
    <citation type="submission" date="2013-10" db="EMBL/GenBank/DDBJ databases">
        <title>Genome sequencing of Onchocerca volvulus.</title>
        <authorList>
            <person name="Cotton J."/>
            <person name="Tsai J."/>
            <person name="Stanley E."/>
            <person name="Tracey A."/>
            <person name="Holroyd N."/>
            <person name="Lustigman S."/>
            <person name="Berriman M."/>
        </authorList>
    </citation>
    <scope>NUCLEOTIDE SEQUENCE</scope>
</reference>
<evidence type="ECO:0000256" key="1">
    <source>
        <dbReference type="SAM" id="MobiDB-lite"/>
    </source>
</evidence>
<dbReference type="EnsemblMetazoa" id="OVOC4919.1">
    <property type="protein sequence ID" value="OVOC4919.1"/>
    <property type="gene ID" value="WBGene00241728"/>
</dbReference>
<accession>A0A8R1XW28</accession>
<reference evidence="2" key="2">
    <citation type="submission" date="2022-06" db="UniProtKB">
        <authorList>
            <consortium name="EnsemblMetazoa"/>
        </authorList>
    </citation>
    <scope>IDENTIFICATION</scope>
</reference>
<feature type="compositionally biased region" description="Basic and acidic residues" evidence="1">
    <location>
        <begin position="58"/>
        <end position="68"/>
    </location>
</feature>
<evidence type="ECO:0000313" key="3">
    <source>
        <dbReference type="Proteomes" id="UP000024404"/>
    </source>
</evidence>
<protein>
    <submittedName>
        <fullName evidence="2">Uncharacterized protein</fullName>
    </submittedName>
</protein>
<name>A0A8R1XW28_ONCVO</name>
<evidence type="ECO:0000313" key="2">
    <source>
        <dbReference type="EnsemblMetazoa" id="OVOC4919.1"/>
    </source>
</evidence>
<proteinExistence type="predicted"/>
<feature type="region of interest" description="Disordered" evidence="1">
    <location>
        <begin position="27"/>
        <end position="68"/>
    </location>
</feature>